<dbReference type="Proteomes" id="UP000805193">
    <property type="component" value="Unassembled WGS sequence"/>
</dbReference>
<feature type="non-terminal residue" evidence="1">
    <location>
        <position position="1"/>
    </location>
</feature>
<name>A0AC60P099_IXOPE</name>
<reference evidence="1 2" key="1">
    <citation type="journal article" date="2020" name="Cell">
        <title>Large-Scale Comparative Analyses of Tick Genomes Elucidate Their Genetic Diversity and Vector Capacities.</title>
        <authorList>
            <consortium name="Tick Genome and Microbiome Consortium (TIGMIC)"/>
            <person name="Jia N."/>
            <person name="Wang J."/>
            <person name="Shi W."/>
            <person name="Du L."/>
            <person name="Sun Y."/>
            <person name="Zhan W."/>
            <person name="Jiang J.F."/>
            <person name="Wang Q."/>
            <person name="Zhang B."/>
            <person name="Ji P."/>
            <person name="Bell-Sakyi L."/>
            <person name="Cui X.M."/>
            <person name="Yuan T.T."/>
            <person name="Jiang B.G."/>
            <person name="Yang W.F."/>
            <person name="Lam T.T."/>
            <person name="Chang Q.C."/>
            <person name="Ding S.J."/>
            <person name="Wang X.J."/>
            <person name="Zhu J.G."/>
            <person name="Ruan X.D."/>
            <person name="Zhao L."/>
            <person name="Wei J.T."/>
            <person name="Ye R.Z."/>
            <person name="Que T.C."/>
            <person name="Du C.H."/>
            <person name="Zhou Y.H."/>
            <person name="Cheng J.X."/>
            <person name="Dai P.F."/>
            <person name="Guo W.B."/>
            <person name="Han X.H."/>
            <person name="Huang E.J."/>
            <person name="Li L.F."/>
            <person name="Wei W."/>
            <person name="Gao Y.C."/>
            <person name="Liu J.Z."/>
            <person name="Shao H.Z."/>
            <person name="Wang X."/>
            <person name="Wang C.C."/>
            <person name="Yang T.C."/>
            <person name="Huo Q.B."/>
            <person name="Li W."/>
            <person name="Chen H.Y."/>
            <person name="Chen S.E."/>
            <person name="Zhou L.G."/>
            <person name="Ni X.B."/>
            <person name="Tian J.H."/>
            <person name="Sheng Y."/>
            <person name="Liu T."/>
            <person name="Pan Y.S."/>
            <person name="Xia L.Y."/>
            <person name="Li J."/>
            <person name="Zhao F."/>
            <person name="Cao W.C."/>
        </authorList>
    </citation>
    <scope>NUCLEOTIDE SEQUENCE [LARGE SCALE GENOMIC DNA]</scope>
    <source>
        <strain evidence="1">Iper-2018</strain>
    </source>
</reference>
<evidence type="ECO:0000313" key="1">
    <source>
        <dbReference type="EMBL" id="KAG0412826.1"/>
    </source>
</evidence>
<evidence type="ECO:0000313" key="2">
    <source>
        <dbReference type="Proteomes" id="UP000805193"/>
    </source>
</evidence>
<gene>
    <name evidence="1" type="ORF">HPB47_010017</name>
</gene>
<accession>A0AC60P099</accession>
<comment type="caution">
    <text evidence="1">The sequence shown here is derived from an EMBL/GenBank/DDBJ whole genome shotgun (WGS) entry which is preliminary data.</text>
</comment>
<proteinExistence type="predicted"/>
<dbReference type="EMBL" id="JABSTQ010011319">
    <property type="protein sequence ID" value="KAG0412826.1"/>
    <property type="molecule type" value="Genomic_DNA"/>
</dbReference>
<protein>
    <submittedName>
        <fullName evidence="1">Uncharacterized protein</fullName>
    </submittedName>
</protein>
<sequence length="54" mass="5925">RGSRRKNGITTPRRSLRHLAAADGGSGERLHCALVIDQLFGFLGGRPRQAGRQR</sequence>
<organism evidence="1 2">
    <name type="scientific">Ixodes persulcatus</name>
    <name type="common">Taiga tick</name>
    <dbReference type="NCBI Taxonomy" id="34615"/>
    <lineage>
        <taxon>Eukaryota</taxon>
        <taxon>Metazoa</taxon>
        <taxon>Ecdysozoa</taxon>
        <taxon>Arthropoda</taxon>
        <taxon>Chelicerata</taxon>
        <taxon>Arachnida</taxon>
        <taxon>Acari</taxon>
        <taxon>Parasitiformes</taxon>
        <taxon>Ixodida</taxon>
        <taxon>Ixodoidea</taxon>
        <taxon>Ixodidae</taxon>
        <taxon>Ixodinae</taxon>
        <taxon>Ixodes</taxon>
    </lineage>
</organism>
<keyword evidence="2" id="KW-1185">Reference proteome</keyword>